<dbReference type="Gene3D" id="3.40.190.10">
    <property type="entry name" value="Periplasmic binding protein-like II"/>
    <property type="match status" value="1"/>
</dbReference>
<keyword evidence="4" id="KW-1185">Reference proteome</keyword>
<gene>
    <name evidence="3" type="ORF">RR42_m3375</name>
</gene>
<keyword evidence="2" id="KW-0732">Signal</keyword>
<evidence type="ECO:0000313" key="3">
    <source>
        <dbReference type="EMBL" id="AJG20743.1"/>
    </source>
</evidence>
<dbReference type="KEGG" id="cbw:RR42_m3375"/>
<evidence type="ECO:0000313" key="4">
    <source>
        <dbReference type="Proteomes" id="UP000031843"/>
    </source>
</evidence>
<dbReference type="InterPro" id="IPR042100">
    <property type="entry name" value="Bug_dom1"/>
</dbReference>
<dbReference type="Pfam" id="PF03401">
    <property type="entry name" value="TctC"/>
    <property type="match status" value="1"/>
</dbReference>
<name>A0A0C4YCX7_9BURK</name>
<dbReference type="PANTHER" id="PTHR42928">
    <property type="entry name" value="TRICARBOXYLATE-BINDING PROTEIN"/>
    <property type="match status" value="1"/>
</dbReference>
<dbReference type="PIRSF" id="PIRSF017082">
    <property type="entry name" value="YflP"/>
    <property type="match status" value="1"/>
</dbReference>
<dbReference type="RefSeq" id="WP_043349078.1">
    <property type="nucleotide sequence ID" value="NZ_CP010536.1"/>
</dbReference>
<protein>
    <submittedName>
        <fullName evidence="3">Putative exported protein</fullName>
    </submittedName>
</protein>
<accession>A0A0C4YCX7</accession>
<dbReference type="SUPFAM" id="SSF53850">
    <property type="entry name" value="Periplasmic binding protein-like II"/>
    <property type="match status" value="1"/>
</dbReference>
<dbReference type="Proteomes" id="UP000031843">
    <property type="component" value="Chromosome main"/>
</dbReference>
<dbReference type="EMBL" id="CP010536">
    <property type="protein sequence ID" value="AJG20743.1"/>
    <property type="molecule type" value="Genomic_DNA"/>
</dbReference>
<dbReference type="STRING" id="68895.RR42_m3375"/>
<comment type="similarity">
    <text evidence="1">Belongs to the UPF0065 (bug) family.</text>
</comment>
<dbReference type="Gene3D" id="3.40.190.150">
    <property type="entry name" value="Bordetella uptake gene, domain 1"/>
    <property type="match status" value="1"/>
</dbReference>
<evidence type="ECO:0000256" key="1">
    <source>
        <dbReference type="ARBA" id="ARBA00006987"/>
    </source>
</evidence>
<dbReference type="CDD" id="cd07012">
    <property type="entry name" value="PBP2_Bug_TTT"/>
    <property type="match status" value="1"/>
</dbReference>
<feature type="chain" id="PRO_5002173764" evidence="2">
    <location>
        <begin position="28"/>
        <end position="334"/>
    </location>
</feature>
<dbReference type="InterPro" id="IPR005064">
    <property type="entry name" value="BUG"/>
</dbReference>
<dbReference type="OrthoDB" id="8954272at2"/>
<feature type="signal peptide" evidence="2">
    <location>
        <begin position="1"/>
        <end position="27"/>
    </location>
</feature>
<organism evidence="3 4">
    <name type="scientific">Cupriavidus basilensis</name>
    <dbReference type="NCBI Taxonomy" id="68895"/>
    <lineage>
        <taxon>Bacteria</taxon>
        <taxon>Pseudomonadati</taxon>
        <taxon>Pseudomonadota</taxon>
        <taxon>Betaproteobacteria</taxon>
        <taxon>Burkholderiales</taxon>
        <taxon>Burkholderiaceae</taxon>
        <taxon>Cupriavidus</taxon>
    </lineage>
</organism>
<proteinExistence type="inferred from homology"/>
<reference evidence="3 4" key="1">
    <citation type="journal article" date="2015" name="Genome Announc.">
        <title>Complete Genome Sequence of Cupriavidus basilensis 4G11, Isolated from the Oak Ridge Field Research Center Site.</title>
        <authorList>
            <person name="Ray J."/>
            <person name="Waters R.J."/>
            <person name="Skerker J.M."/>
            <person name="Kuehl J.V."/>
            <person name="Price M.N."/>
            <person name="Huang J."/>
            <person name="Chakraborty R."/>
            <person name="Arkin A.P."/>
            <person name="Deutschbauer A."/>
        </authorList>
    </citation>
    <scope>NUCLEOTIDE SEQUENCE [LARGE SCALE GENOMIC DNA]</scope>
    <source>
        <strain evidence="3">4G11</strain>
    </source>
</reference>
<sequence length="334" mass="35494">MNRRAFGRTAFHTALMLSAPGWFPALARAARPPGPSGFPDKPLHAVVPYPAGGVVDVTLRPAIDRMSLDLPQRVVVENRPGADGRIAIEYAIRAPADGYTILGVTPVLAVAQTLYPNAGIRVQNFRAIGAVAAVPSVFVVHESVPVKTLKEFAAWAKARPGEVNVPVPGSGSSLHLAQELFFETAGIRVTNIGYKGQPPSVPDLAGGQLQFALLSQNLALPMIQAKKLRPLAVNAVKRTRSLPDVPTIAEAGFPDSLVQSWYGLAVHSGTPRPIVDYLGATLQSAMATADVRNKLAALDAEILALDGKQFDTLMQSESARWAALIKARNIKAEA</sequence>
<dbReference type="AlphaFoldDB" id="A0A0C4YCX7"/>
<dbReference type="PANTHER" id="PTHR42928:SF5">
    <property type="entry name" value="BLR1237 PROTEIN"/>
    <property type="match status" value="1"/>
</dbReference>
<evidence type="ECO:0000256" key="2">
    <source>
        <dbReference type="SAM" id="SignalP"/>
    </source>
</evidence>